<name>A0ABR2L8X9_9EUKA</name>
<dbReference type="EMBL" id="JAPFFF010000001">
    <property type="protein sequence ID" value="KAK8899192.1"/>
    <property type="molecule type" value="Genomic_DNA"/>
</dbReference>
<dbReference type="Proteomes" id="UP001470230">
    <property type="component" value="Unassembled WGS sequence"/>
</dbReference>
<proteinExistence type="predicted"/>
<evidence type="ECO:0000313" key="2">
    <source>
        <dbReference type="Proteomes" id="UP001470230"/>
    </source>
</evidence>
<sequence>MIDEVQGLDIQLCSFDLNKKIYNVDDINVSVSIIPDGRIQHFYINGKNFKKEQHSLTVNITDKTEKVVLTFKKHNILLEDSYIGYAIINRNEFIQPKKDSETQQISILKLRTNKRKGRHNNDVQDGKSIVGHINVQFQLMNTFPERKNNGKKLNFEK</sequence>
<organism evidence="1 2">
    <name type="scientific">Tritrichomonas musculus</name>
    <dbReference type="NCBI Taxonomy" id="1915356"/>
    <lineage>
        <taxon>Eukaryota</taxon>
        <taxon>Metamonada</taxon>
        <taxon>Parabasalia</taxon>
        <taxon>Tritrichomonadida</taxon>
        <taxon>Tritrichomonadidae</taxon>
        <taxon>Tritrichomonas</taxon>
    </lineage>
</organism>
<keyword evidence="2" id="KW-1185">Reference proteome</keyword>
<evidence type="ECO:0000313" key="1">
    <source>
        <dbReference type="EMBL" id="KAK8899192.1"/>
    </source>
</evidence>
<reference evidence="1 2" key="1">
    <citation type="submission" date="2024-04" db="EMBL/GenBank/DDBJ databases">
        <title>Tritrichomonas musculus Genome.</title>
        <authorList>
            <person name="Alves-Ferreira E."/>
            <person name="Grigg M."/>
            <person name="Lorenzi H."/>
            <person name="Galac M."/>
        </authorList>
    </citation>
    <scope>NUCLEOTIDE SEQUENCE [LARGE SCALE GENOMIC DNA]</scope>
    <source>
        <strain evidence="1 2">EAF2021</strain>
    </source>
</reference>
<gene>
    <name evidence="1" type="ORF">M9Y10_001494</name>
</gene>
<comment type="caution">
    <text evidence="1">The sequence shown here is derived from an EMBL/GenBank/DDBJ whole genome shotgun (WGS) entry which is preliminary data.</text>
</comment>
<protein>
    <submittedName>
        <fullName evidence="1">Uncharacterized protein</fullName>
    </submittedName>
</protein>
<accession>A0ABR2L8X9</accession>